<sequence length="402" mass="42412">LPFPRTFSQILLLAFSTGTSNSITRSKESDEFFDVLDKELEEFLSKAIDDLPRKLADADLQRIEGSGDSDFVTETFKENSESNTVLSSPTFNQTTSQRSREETVLSQMLSSIALTAQMPLNPEVTSSIVKRVVEDGADEELRNLIVNMTISTPQTTTVSPLTSLAPYSSSVEEFSATTPTTTTLGIVYNTSPVASATIAPSTTPLPTTAPPAPSTSTLSSFTTGRTGSNLYANTTFAPAATANTSVAAFVTPSYKDASSSPSTLSSDTAGAGTTSAANAAPAMIIPSSKIVREANQTMNGCEEEATCYFDAQCGQGRCLGVSLGRCNCHACIANVECTDDSDCGGLRTACRNGICRCAQALATHGYKLYIDALTRFCSQTECTETSDSCFGLPCSRGICSCT</sequence>
<gene>
    <name evidence="3" type="ORF">OESDEN_20226</name>
</gene>
<dbReference type="InterPro" id="IPR039260">
    <property type="entry name" value="Cpg-3"/>
</dbReference>
<evidence type="ECO:0000256" key="2">
    <source>
        <dbReference type="SAM" id="SignalP"/>
    </source>
</evidence>
<organism evidence="3 4">
    <name type="scientific">Oesophagostomum dentatum</name>
    <name type="common">Nodular worm</name>
    <dbReference type="NCBI Taxonomy" id="61180"/>
    <lineage>
        <taxon>Eukaryota</taxon>
        <taxon>Metazoa</taxon>
        <taxon>Ecdysozoa</taxon>
        <taxon>Nematoda</taxon>
        <taxon>Chromadorea</taxon>
        <taxon>Rhabditida</taxon>
        <taxon>Rhabditina</taxon>
        <taxon>Rhabditomorpha</taxon>
        <taxon>Strongyloidea</taxon>
        <taxon>Strongylidae</taxon>
        <taxon>Oesophagostomum</taxon>
    </lineage>
</organism>
<reference evidence="3 4" key="1">
    <citation type="submission" date="2014-03" db="EMBL/GenBank/DDBJ databases">
        <title>Draft genome of the hookworm Oesophagostomum dentatum.</title>
        <authorList>
            <person name="Mitreva M."/>
        </authorList>
    </citation>
    <scope>NUCLEOTIDE SEQUENCE [LARGE SCALE GENOMIC DNA]</scope>
    <source>
        <strain evidence="3 4">OD-Hann</strain>
    </source>
</reference>
<feature type="signal peptide" evidence="2">
    <location>
        <begin position="1"/>
        <end position="22"/>
    </location>
</feature>
<dbReference type="AlphaFoldDB" id="A0A0B1S9C6"/>
<evidence type="ECO:0000313" key="3">
    <source>
        <dbReference type="EMBL" id="KHJ80107.1"/>
    </source>
</evidence>
<keyword evidence="2" id="KW-0732">Signal</keyword>
<dbReference type="PANTHER" id="PTHR37973">
    <property type="entry name" value="CHONDROITIN PROTEOGLYCAN 3"/>
    <property type="match status" value="1"/>
</dbReference>
<name>A0A0B1S9C6_OESDE</name>
<feature type="region of interest" description="Disordered" evidence="1">
    <location>
        <begin position="201"/>
        <end position="221"/>
    </location>
</feature>
<feature type="chain" id="PRO_5002064401" description="EB module" evidence="2">
    <location>
        <begin position="23"/>
        <end position="402"/>
    </location>
</feature>
<keyword evidence="4" id="KW-1185">Reference proteome</keyword>
<evidence type="ECO:0000256" key="1">
    <source>
        <dbReference type="SAM" id="MobiDB-lite"/>
    </source>
</evidence>
<evidence type="ECO:0000313" key="4">
    <source>
        <dbReference type="Proteomes" id="UP000053660"/>
    </source>
</evidence>
<dbReference type="PANTHER" id="PTHR37973:SF1">
    <property type="entry name" value="DICKKOPF_N DOMAIN-CONTAINING PROTEIN"/>
    <property type="match status" value="1"/>
</dbReference>
<evidence type="ECO:0008006" key="5">
    <source>
        <dbReference type="Google" id="ProtNLM"/>
    </source>
</evidence>
<dbReference type="OrthoDB" id="5822889at2759"/>
<dbReference type="Proteomes" id="UP000053660">
    <property type="component" value="Unassembled WGS sequence"/>
</dbReference>
<feature type="compositionally biased region" description="Polar residues" evidence="1">
    <location>
        <begin position="81"/>
        <end position="97"/>
    </location>
</feature>
<feature type="region of interest" description="Disordered" evidence="1">
    <location>
        <begin position="78"/>
        <end position="97"/>
    </location>
</feature>
<proteinExistence type="predicted"/>
<protein>
    <recommendedName>
        <fullName evidence="5">EB module</fullName>
    </recommendedName>
</protein>
<accession>A0A0B1S9C6</accession>
<dbReference type="EMBL" id="KN601860">
    <property type="protein sequence ID" value="KHJ80107.1"/>
    <property type="molecule type" value="Genomic_DNA"/>
</dbReference>
<feature type="non-terminal residue" evidence="3">
    <location>
        <position position="1"/>
    </location>
</feature>